<evidence type="ECO:0000256" key="20">
    <source>
        <dbReference type="ARBA" id="ARBA00044924"/>
    </source>
</evidence>
<comment type="catalytic activity">
    <reaction evidence="15">
        <text>L-arginyl-L-alpha-amino acid(out) = L-arginyl-L-alpha-amino acid(in)</text>
        <dbReference type="Rhea" id="RHEA:79371"/>
        <dbReference type="ChEBI" id="CHEBI:84315"/>
    </reaction>
</comment>
<comment type="catalytic activity">
    <reaction evidence="8">
        <text>L-lysyl-L-alanine(out) = L-lysyl-L-alanine(in)</text>
        <dbReference type="Rhea" id="RHEA:79399"/>
        <dbReference type="ChEBI" id="CHEBI:229954"/>
    </reaction>
</comment>
<organism evidence="27 28">
    <name type="scientific">Strigamia maritima</name>
    <name type="common">European centipede</name>
    <name type="synonym">Geophilus maritimus</name>
    <dbReference type="NCBI Taxonomy" id="126957"/>
    <lineage>
        <taxon>Eukaryota</taxon>
        <taxon>Metazoa</taxon>
        <taxon>Ecdysozoa</taxon>
        <taxon>Arthropoda</taxon>
        <taxon>Myriapoda</taxon>
        <taxon>Chilopoda</taxon>
        <taxon>Pleurostigmophora</taxon>
        <taxon>Geophilomorpha</taxon>
        <taxon>Linotaeniidae</taxon>
        <taxon>Strigamia</taxon>
    </lineage>
</organism>
<comment type="catalytic activity">
    <reaction evidence="16">
        <text>L-lysyl-L-lysine(out) = L-lysyl-L-lysine(in)</text>
        <dbReference type="Rhea" id="RHEA:79403"/>
        <dbReference type="ChEBI" id="CHEBI:229956"/>
    </reaction>
</comment>
<evidence type="ECO:0000256" key="22">
    <source>
        <dbReference type="ARBA" id="ARBA00045018"/>
    </source>
</evidence>
<comment type="catalytic activity">
    <reaction evidence="17">
        <text>L-arginyl-glycine(out) = L-arginyl-glycine(in)</text>
        <dbReference type="Rhea" id="RHEA:79391"/>
        <dbReference type="ChEBI" id="CHEBI:229955"/>
    </reaction>
</comment>
<keyword evidence="4 25" id="KW-0812">Transmembrane</keyword>
<feature type="domain" description="Major facilitator superfamily (MFS) profile" evidence="26">
    <location>
        <begin position="46"/>
        <end position="447"/>
    </location>
</feature>
<feature type="transmembrane region" description="Helical" evidence="25">
    <location>
        <begin position="420"/>
        <end position="443"/>
    </location>
</feature>
<evidence type="ECO:0000256" key="9">
    <source>
        <dbReference type="ARBA" id="ARBA00044878"/>
    </source>
</evidence>
<comment type="catalytic activity">
    <reaction evidence="13">
        <text>L-alpha-aminoacyl-L-lysine(out) = L-alpha-aminoacyl-L-lysine(in)</text>
        <dbReference type="Rhea" id="RHEA:79383"/>
        <dbReference type="ChEBI" id="CHEBI:229966"/>
    </reaction>
</comment>
<comment type="catalytic activity">
    <reaction evidence="20">
        <text>L-lysyl-glycine(out) = L-lysyl-glycine(in)</text>
        <dbReference type="Rhea" id="RHEA:79407"/>
        <dbReference type="ChEBI" id="CHEBI:191202"/>
    </reaction>
</comment>
<evidence type="ECO:0000256" key="14">
    <source>
        <dbReference type="ARBA" id="ARBA00044898"/>
    </source>
</evidence>
<dbReference type="GO" id="GO:0022857">
    <property type="term" value="F:transmembrane transporter activity"/>
    <property type="evidence" value="ECO:0007669"/>
    <property type="project" value="InterPro"/>
</dbReference>
<dbReference type="PROSITE" id="PS50850">
    <property type="entry name" value="MFS"/>
    <property type="match status" value="1"/>
</dbReference>
<dbReference type="Proteomes" id="UP000014500">
    <property type="component" value="Unassembled WGS sequence"/>
</dbReference>
<comment type="similarity">
    <text evidence="2">Belongs to the major facilitator superfamily.</text>
</comment>
<evidence type="ECO:0000256" key="11">
    <source>
        <dbReference type="ARBA" id="ARBA00044884"/>
    </source>
</evidence>
<feature type="transmembrane region" description="Helical" evidence="25">
    <location>
        <begin position="85"/>
        <end position="107"/>
    </location>
</feature>
<evidence type="ECO:0000313" key="27">
    <source>
        <dbReference type="EnsemblMetazoa" id="SMAR002479-PA"/>
    </source>
</evidence>
<evidence type="ECO:0000313" key="28">
    <source>
        <dbReference type="Proteomes" id="UP000014500"/>
    </source>
</evidence>
<feature type="transmembrane region" description="Helical" evidence="25">
    <location>
        <begin position="361"/>
        <end position="385"/>
    </location>
</feature>
<dbReference type="OMA" id="CVLYYSA"/>
<dbReference type="EMBL" id="JH431152">
    <property type="status" value="NOT_ANNOTATED_CDS"/>
    <property type="molecule type" value="Genomic_DNA"/>
</dbReference>
<feature type="transmembrane region" description="Helical" evidence="25">
    <location>
        <begin position="212"/>
        <end position="237"/>
    </location>
</feature>
<dbReference type="PANTHER" id="PTHR23512:SF3">
    <property type="entry name" value="MAJOR FACILITATOR SUPERFAMILY DOMAIN-CONTAINING PROTEIN 1"/>
    <property type="match status" value="1"/>
</dbReference>
<evidence type="ECO:0000256" key="7">
    <source>
        <dbReference type="ARBA" id="ARBA00023228"/>
    </source>
</evidence>
<dbReference type="STRING" id="126957.T1INA2"/>
<evidence type="ECO:0000256" key="19">
    <source>
        <dbReference type="ARBA" id="ARBA00044919"/>
    </source>
</evidence>
<dbReference type="SUPFAM" id="SSF103473">
    <property type="entry name" value="MFS general substrate transporter"/>
    <property type="match status" value="1"/>
</dbReference>
<evidence type="ECO:0000259" key="26">
    <source>
        <dbReference type="PROSITE" id="PS50850"/>
    </source>
</evidence>
<evidence type="ECO:0000256" key="21">
    <source>
        <dbReference type="ARBA" id="ARBA00044985"/>
    </source>
</evidence>
<dbReference type="HOGENOM" id="CLU_024694_3_1_1"/>
<dbReference type="PhylomeDB" id="T1INA2"/>
<evidence type="ECO:0000256" key="23">
    <source>
        <dbReference type="ARBA" id="ARBA00045709"/>
    </source>
</evidence>
<proteinExistence type="inferred from homology"/>
<evidence type="ECO:0000256" key="25">
    <source>
        <dbReference type="SAM" id="Phobius"/>
    </source>
</evidence>
<evidence type="ECO:0000256" key="15">
    <source>
        <dbReference type="ARBA" id="ARBA00044899"/>
    </source>
</evidence>
<keyword evidence="3" id="KW-0813">Transport</keyword>
<comment type="catalytic activity">
    <reaction evidence="9">
        <text>L-histidyl-glycine(out) = L-histidyl-glycine(in)</text>
        <dbReference type="Rhea" id="RHEA:79395"/>
        <dbReference type="ChEBI" id="CHEBI:229957"/>
    </reaction>
</comment>
<dbReference type="CDD" id="cd17340">
    <property type="entry name" value="MFS_MFSD1"/>
    <property type="match status" value="1"/>
</dbReference>
<reference evidence="28" key="1">
    <citation type="submission" date="2011-05" db="EMBL/GenBank/DDBJ databases">
        <authorList>
            <person name="Richards S.R."/>
            <person name="Qu J."/>
            <person name="Jiang H."/>
            <person name="Jhangiani S.N."/>
            <person name="Agravi P."/>
            <person name="Goodspeed R."/>
            <person name="Gross S."/>
            <person name="Mandapat C."/>
            <person name="Jackson L."/>
            <person name="Mathew T."/>
            <person name="Pu L."/>
            <person name="Thornton R."/>
            <person name="Saada N."/>
            <person name="Wilczek-Boney K.B."/>
            <person name="Lee S."/>
            <person name="Kovar C."/>
            <person name="Wu Y."/>
            <person name="Scherer S.E."/>
            <person name="Worley K.C."/>
            <person name="Muzny D.M."/>
            <person name="Gibbs R."/>
        </authorList>
    </citation>
    <scope>NUCLEOTIDE SEQUENCE</scope>
    <source>
        <strain evidence="28">Brora</strain>
    </source>
</reference>
<evidence type="ECO:0000256" key="2">
    <source>
        <dbReference type="ARBA" id="ARBA00008335"/>
    </source>
</evidence>
<dbReference type="InterPro" id="IPR020846">
    <property type="entry name" value="MFS_dom"/>
</dbReference>
<dbReference type="Pfam" id="PF07690">
    <property type="entry name" value="MFS_1"/>
    <property type="match status" value="2"/>
</dbReference>
<comment type="catalytic activity">
    <reaction evidence="18">
        <text>L-histidyl-L-alpha-amino acid(out) = L-histidyl-L-alpha-amino acid(in)</text>
        <dbReference type="Rhea" id="RHEA:79379"/>
        <dbReference type="ChEBI" id="CHEBI:229964"/>
    </reaction>
</comment>
<feature type="transmembrane region" description="Helical" evidence="25">
    <location>
        <begin position="113"/>
        <end position="137"/>
    </location>
</feature>
<keyword evidence="28" id="KW-1185">Reference proteome</keyword>
<evidence type="ECO:0000256" key="17">
    <source>
        <dbReference type="ARBA" id="ARBA00044903"/>
    </source>
</evidence>
<feature type="transmembrane region" description="Helical" evidence="25">
    <location>
        <begin position="44"/>
        <end position="64"/>
    </location>
</feature>
<comment type="catalytic activity">
    <reaction evidence="10">
        <text>L-alpha-aminoacyl-L-arginine(out) = L-alpha-aminoacyl-L-arginine(in)</text>
        <dbReference type="Rhea" id="RHEA:79367"/>
        <dbReference type="ChEBI" id="CHEBI:229968"/>
    </reaction>
</comment>
<accession>T1INA2</accession>
<feature type="transmembrane region" description="Helical" evidence="25">
    <location>
        <begin position="306"/>
        <end position="326"/>
    </location>
</feature>
<evidence type="ECO:0000256" key="12">
    <source>
        <dbReference type="ARBA" id="ARBA00044891"/>
    </source>
</evidence>
<dbReference type="GO" id="GO:0005765">
    <property type="term" value="C:lysosomal membrane"/>
    <property type="evidence" value="ECO:0007669"/>
    <property type="project" value="UniProtKB-SubCell"/>
</dbReference>
<keyword evidence="6 25" id="KW-0472">Membrane</keyword>
<keyword evidence="7" id="KW-0458">Lysosome</keyword>
<evidence type="ECO:0000256" key="4">
    <source>
        <dbReference type="ARBA" id="ARBA00022692"/>
    </source>
</evidence>
<feature type="transmembrane region" description="Helical" evidence="25">
    <location>
        <begin position="333"/>
        <end position="355"/>
    </location>
</feature>
<dbReference type="InterPro" id="IPR052187">
    <property type="entry name" value="MFSD1"/>
</dbReference>
<protein>
    <recommendedName>
        <fullName evidence="21">Lysosomal dipeptide transporter MFSD1</fullName>
    </recommendedName>
    <alternativeName>
        <fullName evidence="22">Major facilitator superfamily domain-containing protein 1</fullName>
    </alternativeName>
</protein>
<evidence type="ECO:0000256" key="8">
    <source>
        <dbReference type="ARBA" id="ARBA00044876"/>
    </source>
</evidence>
<comment type="subcellular location">
    <subcellularLocation>
        <location evidence="1">Lysosome membrane</location>
        <topology evidence="1">Multi-pass membrane protein</topology>
    </subcellularLocation>
</comment>
<evidence type="ECO:0000256" key="13">
    <source>
        <dbReference type="ARBA" id="ARBA00044893"/>
    </source>
</evidence>
<comment type="catalytic activity">
    <reaction evidence="12">
        <text>L-lysyl-L-alpha-amino acid(out) = L-lysyl-L-alpha-amino acid(in)</text>
        <dbReference type="Rhea" id="RHEA:79387"/>
        <dbReference type="ChEBI" id="CHEBI:229965"/>
    </reaction>
</comment>
<evidence type="ECO:0000256" key="16">
    <source>
        <dbReference type="ARBA" id="ARBA00044900"/>
    </source>
</evidence>
<evidence type="ECO:0000256" key="10">
    <source>
        <dbReference type="ARBA" id="ARBA00044881"/>
    </source>
</evidence>
<comment type="function">
    <text evidence="23">Lysosomal dipeptide uniporter that selectively exports lysine, arginine or histidine-containing dipeptides with a net positive charge from the lysosome lumen into the cytosol. Could play a role in a specific type of protein O-glycosylation indirectly regulating macrophages migration and tissue invasion. Also essential for liver homeostasis.</text>
</comment>
<dbReference type="EnsemblMetazoa" id="SMAR002479-RA">
    <property type="protein sequence ID" value="SMAR002479-PA"/>
    <property type="gene ID" value="SMAR002479"/>
</dbReference>
<comment type="catalytic activity">
    <reaction evidence="11">
        <text>L-alpha-aminoacyl-L-histidine(out) = L-alpha-aminoacyl-L-histidine(in)</text>
        <dbReference type="Rhea" id="RHEA:79375"/>
        <dbReference type="ChEBI" id="CHEBI:229967"/>
    </reaction>
</comment>
<comment type="catalytic activity">
    <reaction evidence="14">
        <text>L-aspartyl-L-lysine(out) = L-aspartyl-L-lysine(in)</text>
        <dbReference type="Rhea" id="RHEA:79411"/>
        <dbReference type="ChEBI" id="CHEBI:229953"/>
    </reaction>
</comment>
<feature type="transmembrane region" description="Helical" evidence="25">
    <location>
        <begin position="266"/>
        <end position="286"/>
    </location>
</feature>
<feature type="transmembrane region" description="Helical" evidence="25">
    <location>
        <begin position="177"/>
        <end position="200"/>
    </location>
</feature>
<sequence>MDDETSPLLVDRKPVRPINESNNETETELSGCGATLCCNPYRPFHRFVTVIFMCFLSFGSYFCYDNPGALQTSIKNVMGISTEEFMQFYAWYSWPNVILSLIGGFLIDRVFGIRLGAIIFAAFVMGGQLVFAAGAFAKSYYLMIFGRFVFGIGGESLAVSQNTYAVSWFYGKELNMVFGLQLSFARIGSTVNFLVMQPIYDFLAESEKGYTLLGLALMIAALTTVISLACALILAFLDKRAEKILNKQTTGTGEVIRFKDILYFPLSFWLISIVCVSYYVAIFPFIGLGNEFFTRKFGMSISSANTVTSLVYSLSAVASPLLGYLIDRTGRNVIWVFFAVLLTILSHGTLAFTFINPFVPMVLMGISYSMLASGLWPMVAFIIPAHQLGTAYGIMQSVQNLGLAVFSIITGNIVDNSGYLVLEVLNLASLCVALLCVVVLWIIDMERGGTLNLSTAQRKLIARELETTERLEQDRLFASGSMADVTPQDLLHSRTDFSIRNRYLSRLGATVR</sequence>
<feature type="transmembrane region" description="Helical" evidence="25">
    <location>
        <begin position="397"/>
        <end position="414"/>
    </location>
</feature>
<comment type="catalytic activity">
    <reaction evidence="19">
        <text>L-alanyl-L-lysine(out) = L-alanyl-L-lysine(in)</text>
        <dbReference type="Rhea" id="RHEA:79415"/>
        <dbReference type="ChEBI" id="CHEBI:192470"/>
    </reaction>
</comment>
<dbReference type="Gene3D" id="1.20.1250.20">
    <property type="entry name" value="MFS general substrate transporter like domains"/>
    <property type="match status" value="2"/>
</dbReference>
<dbReference type="InterPro" id="IPR011701">
    <property type="entry name" value="MFS"/>
</dbReference>
<evidence type="ECO:0000256" key="6">
    <source>
        <dbReference type="ARBA" id="ARBA00023136"/>
    </source>
</evidence>
<evidence type="ECO:0000256" key="24">
    <source>
        <dbReference type="ARBA" id="ARBA00046376"/>
    </source>
</evidence>
<dbReference type="PANTHER" id="PTHR23512">
    <property type="entry name" value="MAJOR FACILITATOR SUPERFAMILY DOMAIN-CONTAINING PROTEIN 1"/>
    <property type="match status" value="1"/>
</dbReference>
<evidence type="ECO:0000256" key="18">
    <source>
        <dbReference type="ARBA" id="ARBA00044912"/>
    </source>
</evidence>
<evidence type="ECO:0000256" key="3">
    <source>
        <dbReference type="ARBA" id="ARBA00022448"/>
    </source>
</evidence>
<evidence type="ECO:0000256" key="5">
    <source>
        <dbReference type="ARBA" id="ARBA00022989"/>
    </source>
</evidence>
<dbReference type="eggNOG" id="KOG4686">
    <property type="taxonomic scope" value="Eukaryota"/>
</dbReference>
<dbReference type="InterPro" id="IPR036259">
    <property type="entry name" value="MFS_trans_sf"/>
</dbReference>
<name>T1INA2_STRMM</name>
<dbReference type="AlphaFoldDB" id="T1INA2"/>
<reference evidence="27" key="2">
    <citation type="submission" date="2015-02" db="UniProtKB">
        <authorList>
            <consortium name="EnsemblMetazoa"/>
        </authorList>
    </citation>
    <scope>IDENTIFICATION</scope>
</reference>
<comment type="subunit">
    <text evidence="24">Homodimer. Interacts with lysosomal protein GLMP (via lumenal domain); the interaction starts while both proteins are still in the endoplasmic reticulum and is required for stabilization of MFSD1 in lysosomes but has no direct effect on its targeting to lysosomes or transporter activity.</text>
</comment>
<keyword evidence="5 25" id="KW-1133">Transmembrane helix</keyword>
<evidence type="ECO:0000256" key="1">
    <source>
        <dbReference type="ARBA" id="ARBA00004155"/>
    </source>
</evidence>